<name>A0A150PQD2_SORCE</name>
<feature type="transmembrane region" description="Helical" evidence="1">
    <location>
        <begin position="88"/>
        <end position="112"/>
    </location>
</feature>
<keyword evidence="1" id="KW-0812">Transmembrane</keyword>
<sequence length="221" mass="23188">MFLWASLMMDLAHLGLAALWTRALRIPVKEFAIGYGAVILRAGAFSLRAVPIGAWFDPVVRKPKPSAVTGSTPPSGARDVTIRTLEDASLGASVGLALLAAGVSFAAAALLLGPGHAVDASSAAARSYLLGAMSPLADAPRHLDAALDVYRSNDHRVALGSAAAIIAGINVLWAPSNVMFLLGVTASKRGWLQLRGLLWLAARAIEASWMLGFVVWVVRAW</sequence>
<evidence type="ECO:0000256" key="1">
    <source>
        <dbReference type="SAM" id="Phobius"/>
    </source>
</evidence>
<dbReference type="AlphaFoldDB" id="A0A150PQD2"/>
<accession>A0A150PQD2</accession>
<keyword evidence="1" id="KW-1133">Transmembrane helix</keyword>
<dbReference type="EMBL" id="JELX01001733">
    <property type="protein sequence ID" value="KYF57909.1"/>
    <property type="molecule type" value="Genomic_DNA"/>
</dbReference>
<keyword evidence="1" id="KW-0472">Membrane</keyword>
<dbReference type="Proteomes" id="UP000075604">
    <property type="component" value="Unassembled WGS sequence"/>
</dbReference>
<comment type="caution">
    <text evidence="2">The sequence shown here is derived from an EMBL/GenBank/DDBJ whole genome shotgun (WGS) entry which is preliminary data.</text>
</comment>
<feature type="transmembrane region" description="Helical" evidence="1">
    <location>
        <begin position="196"/>
        <end position="218"/>
    </location>
</feature>
<reference evidence="2 3" key="1">
    <citation type="submission" date="2014-02" db="EMBL/GenBank/DDBJ databases">
        <title>The small core and large imbalanced accessory genome model reveals a collaborative survival strategy of Sorangium cellulosum strains in nature.</title>
        <authorList>
            <person name="Han K."/>
            <person name="Peng R."/>
            <person name="Blom J."/>
            <person name="Li Y.-Z."/>
        </authorList>
    </citation>
    <scope>NUCLEOTIDE SEQUENCE [LARGE SCALE GENOMIC DNA]</scope>
    <source>
        <strain evidence="2 3">So0157-18</strain>
    </source>
</reference>
<gene>
    <name evidence="2" type="ORF">BE04_46305</name>
</gene>
<organism evidence="2 3">
    <name type="scientific">Sorangium cellulosum</name>
    <name type="common">Polyangium cellulosum</name>
    <dbReference type="NCBI Taxonomy" id="56"/>
    <lineage>
        <taxon>Bacteria</taxon>
        <taxon>Pseudomonadati</taxon>
        <taxon>Myxococcota</taxon>
        <taxon>Polyangia</taxon>
        <taxon>Polyangiales</taxon>
        <taxon>Polyangiaceae</taxon>
        <taxon>Sorangium</taxon>
    </lineage>
</organism>
<feature type="transmembrane region" description="Helical" evidence="1">
    <location>
        <begin position="157"/>
        <end position="184"/>
    </location>
</feature>
<proteinExistence type="predicted"/>
<evidence type="ECO:0000313" key="3">
    <source>
        <dbReference type="Proteomes" id="UP000075604"/>
    </source>
</evidence>
<protein>
    <submittedName>
        <fullName evidence="2">Uncharacterized protein</fullName>
    </submittedName>
</protein>
<evidence type="ECO:0000313" key="2">
    <source>
        <dbReference type="EMBL" id="KYF57909.1"/>
    </source>
</evidence>